<dbReference type="PANTHER" id="PTHR47328:SF1">
    <property type="entry name" value="RUTC FAMILY PROTEIN YOAB"/>
    <property type="match status" value="1"/>
</dbReference>
<comment type="caution">
    <text evidence="1">The sequence shown here is derived from an EMBL/GenBank/DDBJ whole genome shotgun (WGS) entry which is preliminary data.</text>
</comment>
<dbReference type="Proteomes" id="UP001299970">
    <property type="component" value="Unassembled WGS sequence"/>
</dbReference>
<dbReference type="InterPro" id="IPR006175">
    <property type="entry name" value="YjgF/YER057c/UK114"/>
</dbReference>
<gene>
    <name evidence="1" type="ORF">MMF94_14535</name>
</gene>
<dbReference type="PANTHER" id="PTHR47328">
    <property type="match status" value="1"/>
</dbReference>
<dbReference type="InterPro" id="IPR035959">
    <property type="entry name" value="RutC-like_sf"/>
</dbReference>
<reference evidence="1 2" key="1">
    <citation type="submission" date="2022-03" db="EMBL/GenBank/DDBJ databases">
        <title>Pseudonocardia alaer sp. nov., a novel actinomycete isolated from reed forest soil.</title>
        <authorList>
            <person name="Wang L."/>
        </authorList>
    </citation>
    <scope>NUCLEOTIDE SEQUENCE [LARGE SCALE GENOMIC DNA]</scope>
    <source>
        <strain evidence="1 2">Y-16303</strain>
    </source>
</reference>
<dbReference type="CDD" id="cd00448">
    <property type="entry name" value="YjgF_YER057c_UK114_family"/>
    <property type="match status" value="1"/>
</dbReference>
<sequence>MIVRLPGQLPAISGAVVHAGVIYTAGIVAPSVLTGAPAGIAEQATEVLDLLEDVLHRAGGELASVLRVEAYLADPADMQVWNGAFTAKWPSAPPARTTVALTLAAPGALIEVQAIAAVTHAPSSG</sequence>
<proteinExistence type="predicted"/>
<name>A0ABS9TER4_9PSEU</name>
<protein>
    <submittedName>
        <fullName evidence="1">RidA family protein</fullName>
    </submittedName>
</protein>
<evidence type="ECO:0000313" key="2">
    <source>
        <dbReference type="Proteomes" id="UP001299970"/>
    </source>
</evidence>
<dbReference type="RefSeq" id="WP_241036930.1">
    <property type="nucleotide sequence ID" value="NZ_BAAAJF010000036.1"/>
</dbReference>
<evidence type="ECO:0000313" key="1">
    <source>
        <dbReference type="EMBL" id="MCH6166903.1"/>
    </source>
</evidence>
<dbReference type="InterPro" id="IPR035709">
    <property type="entry name" value="YoaB-like"/>
</dbReference>
<dbReference type="EMBL" id="JAKXMK010000011">
    <property type="protein sequence ID" value="MCH6166903.1"/>
    <property type="molecule type" value="Genomic_DNA"/>
</dbReference>
<organism evidence="1 2">
    <name type="scientific">Pseudonocardia alaniniphila</name>
    <dbReference type="NCBI Taxonomy" id="75291"/>
    <lineage>
        <taxon>Bacteria</taxon>
        <taxon>Bacillati</taxon>
        <taxon>Actinomycetota</taxon>
        <taxon>Actinomycetes</taxon>
        <taxon>Pseudonocardiales</taxon>
        <taxon>Pseudonocardiaceae</taxon>
        <taxon>Pseudonocardia</taxon>
    </lineage>
</organism>
<dbReference type="Pfam" id="PF01042">
    <property type="entry name" value="Ribonuc_L-PSP"/>
    <property type="match status" value="1"/>
</dbReference>
<keyword evidence="2" id="KW-1185">Reference proteome</keyword>
<dbReference type="SUPFAM" id="SSF55298">
    <property type="entry name" value="YjgF-like"/>
    <property type="match status" value="1"/>
</dbReference>
<accession>A0ABS9TER4</accession>
<dbReference type="Gene3D" id="3.30.1330.40">
    <property type="entry name" value="RutC-like"/>
    <property type="match status" value="1"/>
</dbReference>